<dbReference type="PANTHER" id="PTHR35596">
    <property type="entry name" value="DUF2263 DOMAIN-CONTAINING PROTEIN"/>
    <property type="match status" value="1"/>
</dbReference>
<evidence type="ECO:0000313" key="4">
    <source>
        <dbReference type="Proteomes" id="UP000624244"/>
    </source>
</evidence>
<accession>A0A8H6DSH5</accession>
<dbReference type="InterPro" id="IPR012664">
    <property type="entry name" value="CHP02452"/>
</dbReference>
<gene>
    <name evidence="3" type="ORF">GGP41_008666</name>
</gene>
<feature type="compositionally biased region" description="Polar residues" evidence="1">
    <location>
        <begin position="1"/>
        <end position="27"/>
    </location>
</feature>
<dbReference type="AlphaFoldDB" id="A0A8H6DSH5"/>
<evidence type="ECO:0000259" key="2">
    <source>
        <dbReference type="Pfam" id="PF10021"/>
    </source>
</evidence>
<evidence type="ECO:0000256" key="1">
    <source>
        <dbReference type="SAM" id="MobiDB-lite"/>
    </source>
</evidence>
<proteinExistence type="predicted"/>
<dbReference type="Gene3D" id="3.40.220.10">
    <property type="entry name" value="Leucine Aminopeptidase, subunit E, domain 1"/>
    <property type="match status" value="1"/>
</dbReference>
<dbReference type="PANTHER" id="PTHR35596:SF1">
    <property type="entry name" value="MICROBIAL-TYPE PARG CATALYTIC DOMAIN-CONTAINING PROTEIN"/>
    <property type="match status" value="1"/>
</dbReference>
<dbReference type="Proteomes" id="UP000624244">
    <property type="component" value="Unassembled WGS sequence"/>
</dbReference>
<dbReference type="NCBIfam" id="TIGR02452">
    <property type="entry name" value="TIGR02452 family protein"/>
    <property type="match status" value="1"/>
</dbReference>
<evidence type="ECO:0000313" key="3">
    <source>
        <dbReference type="EMBL" id="KAF5844695.1"/>
    </source>
</evidence>
<dbReference type="SUPFAM" id="SSF52949">
    <property type="entry name" value="Macro domain-like"/>
    <property type="match status" value="1"/>
</dbReference>
<organism evidence="3 4">
    <name type="scientific">Cochliobolus sativus</name>
    <name type="common">Common root rot and spot blotch fungus</name>
    <name type="synonym">Bipolaris sorokiniana</name>
    <dbReference type="NCBI Taxonomy" id="45130"/>
    <lineage>
        <taxon>Eukaryota</taxon>
        <taxon>Fungi</taxon>
        <taxon>Dikarya</taxon>
        <taxon>Ascomycota</taxon>
        <taxon>Pezizomycotina</taxon>
        <taxon>Dothideomycetes</taxon>
        <taxon>Pleosporomycetidae</taxon>
        <taxon>Pleosporales</taxon>
        <taxon>Pleosporineae</taxon>
        <taxon>Pleosporaceae</taxon>
        <taxon>Bipolaris</taxon>
    </lineage>
</organism>
<sequence>MEQQSILSFLTTSRAPQRSPRPQNSRSGHPYQDNSNSESHKKHHSKGKKYSNNKHRGPNHRRNMDLAKVAHETKAVLPDILADIPNFDATKSSLTKLDDTDALSPADCPGFKSKASIKVLDMDSFDAALHLDPTYNVQKHLTSSPPTPQAPASNSVLVLNLASERSPGGGWQKGALAQEECLCYRSSLSLSLPRSFYPLPTLSAIYTPNVVLFRSSMASGHALFPTAQLQDASSLPVVSVVSAAALRKPALSGDKTTFKHMGARAVTKRKIRLVLRLAARNGHSRLVLGALGCGVFANPAEDVAKCFAEVFDEAEFQGGWWEEVVFAVLDNVNSASGDGGKDGRGNFGLFYRDLHGKVV</sequence>
<feature type="region of interest" description="Disordered" evidence="1">
    <location>
        <begin position="1"/>
        <end position="61"/>
    </location>
</feature>
<feature type="domain" description="Microbial-type PARG catalytic" evidence="2">
    <location>
        <begin position="106"/>
        <end position="214"/>
    </location>
</feature>
<feature type="compositionally biased region" description="Basic residues" evidence="1">
    <location>
        <begin position="40"/>
        <end position="61"/>
    </location>
</feature>
<dbReference type="Pfam" id="PF10021">
    <property type="entry name" value="PARG_cat_microb"/>
    <property type="match status" value="1"/>
</dbReference>
<name>A0A8H6DSH5_COCSA</name>
<protein>
    <recommendedName>
        <fullName evidence="2">Microbial-type PARG catalytic domain-containing protein</fullName>
    </recommendedName>
</protein>
<dbReference type="InterPro" id="IPR043472">
    <property type="entry name" value="Macro_dom-like"/>
</dbReference>
<dbReference type="InterPro" id="IPR019261">
    <property type="entry name" value="PARG_cat_microbial"/>
</dbReference>
<reference evidence="3" key="1">
    <citation type="submission" date="2019-11" db="EMBL/GenBank/DDBJ databases">
        <title>Bipolaris sorokiniana Genome sequencing.</title>
        <authorList>
            <person name="Wang H."/>
        </authorList>
    </citation>
    <scope>NUCLEOTIDE SEQUENCE</scope>
</reference>
<dbReference type="EMBL" id="WNKQ01000021">
    <property type="protein sequence ID" value="KAF5844695.1"/>
    <property type="molecule type" value="Genomic_DNA"/>
</dbReference>
<comment type="caution">
    <text evidence="3">The sequence shown here is derived from an EMBL/GenBank/DDBJ whole genome shotgun (WGS) entry which is preliminary data.</text>
</comment>